<reference evidence="2 3" key="1">
    <citation type="submission" date="2016-10" db="EMBL/GenBank/DDBJ databases">
        <authorList>
            <person name="de Groot N.N."/>
        </authorList>
    </citation>
    <scope>NUCLEOTIDE SEQUENCE [LARGE SCALE GENOMIC DNA]</scope>
    <source>
        <strain evidence="2 3">DSM 10317</strain>
    </source>
</reference>
<accession>A0A1G5S795</accession>
<gene>
    <name evidence="2" type="ORF">SAMN02910350_02895</name>
</gene>
<name>A0A1G5S795_PSEXY</name>
<evidence type="ECO:0000313" key="2">
    <source>
        <dbReference type="EMBL" id="SCZ81591.1"/>
    </source>
</evidence>
<proteinExistence type="predicted"/>
<feature type="region of interest" description="Disordered" evidence="1">
    <location>
        <begin position="104"/>
        <end position="145"/>
    </location>
</feature>
<organism evidence="2 3">
    <name type="scientific">Pseudobutyrivibrio xylanivorans</name>
    <dbReference type="NCBI Taxonomy" id="185007"/>
    <lineage>
        <taxon>Bacteria</taxon>
        <taxon>Bacillati</taxon>
        <taxon>Bacillota</taxon>
        <taxon>Clostridia</taxon>
        <taxon>Lachnospirales</taxon>
        <taxon>Lachnospiraceae</taxon>
        <taxon>Pseudobutyrivibrio</taxon>
    </lineage>
</organism>
<dbReference type="RefSeq" id="WP_090164345.1">
    <property type="nucleotide sequence ID" value="NZ_FMWK01000023.1"/>
</dbReference>
<sequence length="262" mass="28750">MSKRDLLRKANAGNAQKRGTEAVLNEDPIASKSSIAKASPNKRKSIEETPAAPKTKIQVEEPSVESLITVESIPTPEPKADEKNEIEIPVVEAKLETIEIKDSESSKNVELIKTTDSTEPTETAINTEKPVSSISTPSSKSPRISKPAISENLAKYTGNKISKSIMLTAEDNKYLIKQAAAQKKPIQDIFGEVMADEIEEVKKGNVDEELAETFLKLKANNERRNVLIPEDLSIAIADTASEIPLKQGKFILYALSRKRQAQ</sequence>
<feature type="region of interest" description="Disordered" evidence="1">
    <location>
        <begin position="1"/>
        <end position="60"/>
    </location>
</feature>
<dbReference type="EMBL" id="FMWK01000023">
    <property type="protein sequence ID" value="SCZ81591.1"/>
    <property type="molecule type" value="Genomic_DNA"/>
</dbReference>
<evidence type="ECO:0000313" key="3">
    <source>
        <dbReference type="Proteomes" id="UP000199428"/>
    </source>
</evidence>
<dbReference type="AlphaFoldDB" id="A0A1G5S795"/>
<dbReference type="Proteomes" id="UP000199428">
    <property type="component" value="Unassembled WGS sequence"/>
</dbReference>
<feature type="compositionally biased region" description="Polar residues" evidence="1">
    <location>
        <begin position="114"/>
        <end position="126"/>
    </location>
</feature>
<protein>
    <submittedName>
        <fullName evidence="2">Uncharacterized protein</fullName>
    </submittedName>
</protein>
<feature type="compositionally biased region" description="Low complexity" evidence="1">
    <location>
        <begin position="129"/>
        <end position="145"/>
    </location>
</feature>
<feature type="compositionally biased region" description="Low complexity" evidence="1">
    <location>
        <begin position="30"/>
        <end position="39"/>
    </location>
</feature>
<evidence type="ECO:0000256" key="1">
    <source>
        <dbReference type="SAM" id="MobiDB-lite"/>
    </source>
</evidence>